<feature type="compositionally biased region" description="Polar residues" evidence="4">
    <location>
        <begin position="138"/>
        <end position="151"/>
    </location>
</feature>
<feature type="region of interest" description="Disordered" evidence="4">
    <location>
        <begin position="452"/>
        <end position="688"/>
    </location>
</feature>
<sequence length="1290" mass="140959">MASSTPTSPAASREGSPAPLLSPRSKIKALLATVDSSDDEHTTAAKPRKASATVADDSDSDVPVRPRGKLASKMQAASTTSPSRINAASETPTDARERVRRMLQTEEASKTPAEEVADGGDDEELPVGPRRLQRRSEAASTQENGGNSSKPASPGLFLSSPARQSPEKSMEAHDSSGSEVDLPSHKSDRFKALVERKRKERLAREAEEERIRTERQEKLLSETTQLQSEDDRMDGISDDEGGHRMSLSAAPQRKASKQAMEEIERETQRIQRNMQLKHAALTRKKVTKSSLFDRFNYRPVGEPEPAPEKPAPPLQQLPSSSRPTTPPSEHEMKDAETPPSSPPTSAKRAAAVAAAEAAAAAQSSNAIQAASKEIEGQTKDAVDDKTPKPHRRVQVRMPIKNIGKISMGSDDELEVMVNEKDKIKAIFDNVPKKKAEDASSLQVFRAFAMANSPERVDRRKRGPSGTMTSTELQASLQQRARAQAKIERDRRMATLKAQGISIQTAEERERQEAEVEDLVAKAREEAQRLMKQEREEDKKARAENGEHDPLAWDDSDEEYQDSANEADVEGSELELSGSEDEEASDGDNESGEEDDGVSKPIFDDDAAEAEAPEEAVEEVQKEIDADEGIPSQPMGKRRRARNVTAILSDDDVDMEVEATPRPPKFGATQASPKPGTNDSPLAPGSVLRSAKKTFIPGLPVQGPAGMGLTQIFAGTMDSQMSPSGPTQSMMPDFDQFPDSNFSATAQDDVMEDVIKSSQPQEEEETHEPENVRLNLSQSQMHGLDSIIRNDLFTQATQDIEPSQDVGLQTYTPLRERFIDVPHATMDTVIQSGQLDQQESKVQDSPLVRRGRLRRKIEPEPATSDEVRVTQDINVDAFAAMKEKAAKEEKRRLADEFNRKKSKAKEMVEEQAEESEDEYAGVGGADGEDSDNESNASVQEMIDDDASNNVDEGKLAAFYADRERADDEKAVEKLFKDITTGMLRRKRGADYDLSDSDDGGEARRRMKRRQFAKMQKALFADERVKKIASDPGNQAFLRTIEDQGSDDEIDLLGAMDTDNANQDDSDSPAPSQDVNKQQVIPDSQPRKALASSADNRAPAHMRRTKDGKKPSNIGEVRETLSDLLEDPEGSLIPATEAGSDSEDDAPSSNKENASPNRRRSRAVVDRISLKRTNSNASTGSNSRLAFSATSSSSGFKVPMLLRRATTNSSFISTSTSSSSAGKDVGMGGFGDEGKIKKAASKKSGVVRGVERVNGGRAKMEENERRREERKVRGAKERVGIVSGLLGKGSFA</sequence>
<name>A0A0A1TS69_9HYPO</name>
<dbReference type="GO" id="GO:0007095">
    <property type="term" value="P:mitotic G2 DNA damage checkpoint signaling"/>
    <property type="evidence" value="ECO:0007669"/>
    <property type="project" value="TreeGrafter"/>
</dbReference>
<feature type="compositionally biased region" description="Basic and acidic residues" evidence="4">
    <location>
        <begin position="1256"/>
        <end position="1269"/>
    </location>
</feature>
<evidence type="ECO:0000259" key="5">
    <source>
        <dbReference type="Pfam" id="PF09444"/>
    </source>
</evidence>
<feature type="compositionally biased region" description="Basic and acidic residues" evidence="4">
    <location>
        <begin position="259"/>
        <end position="269"/>
    </location>
</feature>
<dbReference type="PANTHER" id="PTHR14396">
    <property type="entry name" value="CLASPIN"/>
    <property type="match status" value="1"/>
</dbReference>
<dbReference type="Pfam" id="PF09444">
    <property type="entry name" value="MRC1"/>
    <property type="match status" value="1"/>
</dbReference>
<feature type="compositionally biased region" description="Acidic residues" evidence="4">
    <location>
        <begin position="551"/>
        <end position="595"/>
    </location>
</feature>
<feature type="compositionally biased region" description="Low complexity" evidence="4">
    <location>
        <begin position="343"/>
        <end position="371"/>
    </location>
</feature>
<feature type="region of interest" description="Disordered" evidence="4">
    <location>
        <begin position="717"/>
        <end position="741"/>
    </location>
</feature>
<feature type="compositionally biased region" description="Basic and acidic residues" evidence="4">
    <location>
        <begin position="887"/>
        <end position="907"/>
    </location>
</feature>
<comment type="subcellular location">
    <subcellularLocation>
        <location evidence="1">Nucleus</location>
    </subcellularLocation>
</comment>
<proteinExistence type="predicted"/>
<feature type="compositionally biased region" description="Basic and acidic residues" evidence="4">
    <location>
        <begin position="505"/>
        <end position="550"/>
    </location>
</feature>
<feature type="region of interest" description="Disordered" evidence="4">
    <location>
        <begin position="1040"/>
        <end position="1191"/>
    </location>
</feature>
<feature type="region of interest" description="Disordered" evidence="4">
    <location>
        <begin position="985"/>
        <end position="1008"/>
    </location>
</feature>
<feature type="compositionally biased region" description="Polar residues" evidence="4">
    <location>
        <begin position="75"/>
        <end position="92"/>
    </location>
</feature>
<dbReference type="OrthoDB" id="2130597at2759"/>
<keyword evidence="3" id="KW-0539">Nucleus</keyword>
<feature type="compositionally biased region" description="Basic and acidic residues" evidence="4">
    <location>
        <begin position="165"/>
        <end position="220"/>
    </location>
</feature>
<dbReference type="GO" id="GO:0010997">
    <property type="term" value="F:anaphase-promoting complex binding"/>
    <property type="evidence" value="ECO:0007669"/>
    <property type="project" value="TreeGrafter"/>
</dbReference>
<feature type="compositionally biased region" description="Acidic residues" evidence="4">
    <location>
        <begin position="908"/>
        <end position="918"/>
    </location>
</feature>
<dbReference type="InterPro" id="IPR024146">
    <property type="entry name" value="Claspin"/>
</dbReference>
<evidence type="ECO:0000256" key="1">
    <source>
        <dbReference type="ARBA" id="ARBA00004123"/>
    </source>
</evidence>
<evidence type="ECO:0000313" key="6">
    <source>
        <dbReference type="EMBL" id="CEJ94252.1"/>
    </source>
</evidence>
<feature type="compositionally biased region" description="Low complexity" evidence="4">
    <location>
        <begin position="1"/>
        <end position="12"/>
    </location>
</feature>
<feature type="region of interest" description="Disordered" evidence="4">
    <location>
        <begin position="1250"/>
        <end position="1269"/>
    </location>
</feature>
<accession>A0A0A1TS69</accession>
<dbReference type="InterPro" id="IPR018564">
    <property type="entry name" value="Repl_chkpnt_MRC1_dom"/>
</dbReference>
<dbReference type="GO" id="GO:0005634">
    <property type="term" value="C:nucleus"/>
    <property type="evidence" value="ECO:0007669"/>
    <property type="project" value="UniProtKB-SubCell"/>
</dbReference>
<feature type="compositionally biased region" description="Basic and acidic residues" evidence="4">
    <location>
        <begin position="229"/>
        <end position="243"/>
    </location>
</feature>
<evidence type="ECO:0000256" key="2">
    <source>
        <dbReference type="ARBA" id="ARBA00022553"/>
    </source>
</evidence>
<dbReference type="PANTHER" id="PTHR14396:SF10">
    <property type="entry name" value="CLASPIN"/>
    <property type="match status" value="1"/>
</dbReference>
<feature type="compositionally biased region" description="Acidic residues" evidence="4">
    <location>
        <begin position="603"/>
        <end position="617"/>
    </location>
</feature>
<feature type="compositionally biased region" description="Polar residues" evidence="4">
    <location>
        <begin position="1145"/>
        <end position="1154"/>
    </location>
</feature>
<organism evidence="6 7">
    <name type="scientific">[Torrubiella] hemipterigena</name>
    <dbReference type="NCBI Taxonomy" id="1531966"/>
    <lineage>
        <taxon>Eukaryota</taxon>
        <taxon>Fungi</taxon>
        <taxon>Dikarya</taxon>
        <taxon>Ascomycota</taxon>
        <taxon>Pezizomycotina</taxon>
        <taxon>Sordariomycetes</taxon>
        <taxon>Hypocreomycetidae</taxon>
        <taxon>Hypocreales</taxon>
        <taxon>Clavicipitaceae</taxon>
        <taxon>Clavicipitaceae incertae sedis</taxon>
        <taxon>'Torrubiella' clade</taxon>
    </lineage>
</organism>
<dbReference type="Proteomes" id="UP000039046">
    <property type="component" value="Unassembled WGS sequence"/>
</dbReference>
<reference evidence="6 7" key="1">
    <citation type="journal article" date="2015" name="Genome Announc.">
        <title>Draft Genome Sequence and Gene Annotation of the Entomopathogenic Fungus Verticillium hemipterigenum.</title>
        <authorList>
            <person name="Horn F."/>
            <person name="Habel A."/>
            <person name="Scharf D.H."/>
            <person name="Dworschak J."/>
            <person name="Brakhage A.A."/>
            <person name="Guthke R."/>
            <person name="Hertweck C."/>
            <person name="Linde J."/>
        </authorList>
    </citation>
    <scope>NUCLEOTIDE SEQUENCE [LARGE SCALE GENOMIC DNA]</scope>
</reference>
<feature type="compositionally biased region" description="Polar residues" evidence="4">
    <location>
        <begin position="717"/>
        <end position="729"/>
    </location>
</feature>
<feature type="region of interest" description="Disordered" evidence="4">
    <location>
        <begin position="1"/>
        <end position="396"/>
    </location>
</feature>
<evidence type="ECO:0000256" key="3">
    <source>
        <dbReference type="ARBA" id="ARBA00023242"/>
    </source>
</evidence>
<protein>
    <recommendedName>
        <fullName evidence="5">DNA replication checkpoint mediator MRC1 domain-containing protein</fullName>
    </recommendedName>
</protein>
<keyword evidence="2" id="KW-0597">Phosphoprotein</keyword>
<gene>
    <name evidence="6" type="ORF">VHEMI09794</name>
</gene>
<dbReference type="HOGENOM" id="CLU_002311_0_0_1"/>
<dbReference type="EMBL" id="CDHN01000006">
    <property type="protein sequence ID" value="CEJ94252.1"/>
    <property type="molecule type" value="Genomic_DNA"/>
</dbReference>
<feature type="compositionally biased region" description="Acidic residues" evidence="4">
    <location>
        <begin position="115"/>
        <end position="125"/>
    </location>
</feature>
<feature type="compositionally biased region" description="Polar residues" evidence="4">
    <location>
        <begin position="668"/>
        <end position="679"/>
    </location>
</feature>
<evidence type="ECO:0000313" key="7">
    <source>
        <dbReference type="Proteomes" id="UP000039046"/>
    </source>
</evidence>
<evidence type="ECO:0000256" key="4">
    <source>
        <dbReference type="SAM" id="MobiDB-lite"/>
    </source>
</evidence>
<feature type="compositionally biased region" description="Low complexity" evidence="4">
    <location>
        <begin position="472"/>
        <end position="483"/>
    </location>
</feature>
<feature type="compositionally biased region" description="Basic and acidic residues" evidence="4">
    <location>
        <begin position="103"/>
        <end position="113"/>
    </location>
</feature>
<feature type="compositionally biased region" description="Pro residues" evidence="4">
    <location>
        <begin position="302"/>
        <end position="315"/>
    </location>
</feature>
<dbReference type="STRING" id="1531966.A0A0A1TS69"/>
<keyword evidence="7" id="KW-1185">Reference proteome</keyword>
<dbReference type="GO" id="GO:0033314">
    <property type="term" value="P:mitotic DNA replication checkpoint signaling"/>
    <property type="evidence" value="ECO:0007669"/>
    <property type="project" value="TreeGrafter"/>
</dbReference>
<feature type="region of interest" description="Disordered" evidence="4">
    <location>
        <begin position="887"/>
        <end position="948"/>
    </location>
</feature>
<feature type="domain" description="DNA replication checkpoint mediator MRC1" evidence="5">
    <location>
        <begin position="899"/>
        <end position="1037"/>
    </location>
</feature>
<feature type="compositionally biased region" description="Polar residues" evidence="4">
    <location>
        <begin position="1169"/>
        <end position="1178"/>
    </location>
</feature>
<feature type="compositionally biased region" description="Basic and acidic residues" evidence="4">
    <location>
        <begin position="372"/>
        <end position="387"/>
    </location>
</feature>
<feature type="compositionally biased region" description="Low complexity" evidence="4">
    <location>
        <begin position="1179"/>
        <end position="1191"/>
    </location>
</feature>